<gene>
    <name evidence="1" type="ORF">EHUX00137_LOCUS22730</name>
</gene>
<evidence type="ECO:0000313" key="1">
    <source>
        <dbReference type="EMBL" id="CAE0558029.1"/>
    </source>
</evidence>
<sequence length="219" mass="22234">MPDDDYTYEIPGRPGAAAALYTQCESCYASCFAHTFNDHVVQLGCWDICCAERAASGLEVGSVSVGSAIGGASFIAGGATSTVAGYIPGASAVVGVAGMGGSLTSHIPNTRPCPGPLEATSRSCQTACISSYMAVRAGRDISHRHVITRSPPRAGGLEWMLGPLLHRAARTTHAAPSPSQRAAALAAADAVAAAALASCASALAALAAERPEGLHRRRD</sequence>
<reference evidence="1" key="1">
    <citation type="submission" date="2021-01" db="EMBL/GenBank/DDBJ databases">
        <authorList>
            <person name="Corre E."/>
            <person name="Pelletier E."/>
            <person name="Niang G."/>
            <person name="Scheremetjew M."/>
            <person name="Finn R."/>
            <person name="Kale V."/>
            <person name="Holt S."/>
            <person name="Cochrane G."/>
            <person name="Meng A."/>
            <person name="Brown T."/>
            <person name="Cohen L."/>
        </authorList>
    </citation>
    <scope>NUCLEOTIDE SEQUENCE</scope>
    <source>
        <strain evidence="1">379</strain>
    </source>
</reference>
<dbReference type="AlphaFoldDB" id="A0A7S3WHG3"/>
<accession>A0A7S3WHG3</accession>
<proteinExistence type="predicted"/>
<dbReference type="EMBL" id="HBIR01029416">
    <property type="protein sequence ID" value="CAE0558029.1"/>
    <property type="molecule type" value="Transcribed_RNA"/>
</dbReference>
<protein>
    <submittedName>
        <fullName evidence="1">Uncharacterized protein</fullName>
    </submittedName>
</protein>
<name>A0A7S3WHG3_EMIHU</name>
<organism evidence="1">
    <name type="scientific">Emiliania huxleyi</name>
    <name type="common">Coccolithophore</name>
    <name type="synonym">Pontosphaera huxleyi</name>
    <dbReference type="NCBI Taxonomy" id="2903"/>
    <lineage>
        <taxon>Eukaryota</taxon>
        <taxon>Haptista</taxon>
        <taxon>Haptophyta</taxon>
        <taxon>Prymnesiophyceae</taxon>
        <taxon>Isochrysidales</taxon>
        <taxon>Noelaerhabdaceae</taxon>
        <taxon>Emiliania</taxon>
    </lineage>
</organism>